<protein>
    <recommendedName>
        <fullName evidence="6">Sugar phosphate transporter domain-containing protein</fullName>
    </recommendedName>
</protein>
<evidence type="ECO:0000256" key="3">
    <source>
        <dbReference type="ARBA" id="ARBA00022989"/>
    </source>
</evidence>
<dbReference type="InterPro" id="IPR004853">
    <property type="entry name" value="Sugar_P_trans_dom"/>
</dbReference>
<feature type="domain" description="Sugar phosphate transporter" evidence="6">
    <location>
        <begin position="20"/>
        <end position="296"/>
    </location>
</feature>
<feature type="transmembrane region" description="Helical" evidence="5">
    <location>
        <begin position="125"/>
        <end position="143"/>
    </location>
</feature>
<accession>S8BUH6</accession>
<dbReference type="OrthoDB" id="417037at2759"/>
<dbReference type="PANTHER" id="PTHR11132">
    <property type="entry name" value="SOLUTE CARRIER FAMILY 35"/>
    <property type="match status" value="1"/>
</dbReference>
<evidence type="ECO:0000313" key="7">
    <source>
        <dbReference type="EMBL" id="EPS58250.1"/>
    </source>
</evidence>
<dbReference type="Proteomes" id="UP000015453">
    <property type="component" value="Unassembled WGS sequence"/>
</dbReference>
<sequence length="309" mass="33554">SFRSAAETYGVAVGYCLSGSLLAVINKWAVTVFPYPGPLTALQYATCVLGVLTAGRLDFIQHERIDLATTVRFLPAAAMFYLSVFTNSELLLHANVDTFVVFRSATPIFVAAGESLFLSQPWPRLNTWLSLATIFGGSLIYVAADRDFITVTAYAWASAYLLCMTVDFVYVKHVVMTIGLSTWGLVLYNNLEALFLFPLELLVMGELKTMAAADDDAAGSYWLQVVPPVALSCIFGLSISFFGFACRKAVSATGFTVLGTVNKLLTILINLLVWDKHSNFMGTVGLLVCIGGGILYQQSTVSKPDDARD</sequence>
<feature type="transmembrane region" description="Helical" evidence="5">
    <location>
        <begin position="41"/>
        <end position="59"/>
    </location>
</feature>
<evidence type="ECO:0000313" key="8">
    <source>
        <dbReference type="Proteomes" id="UP000015453"/>
    </source>
</evidence>
<evidence type="ECO:0000256" key="2">
    <source>
        <dbReference type="ARBA" id="ARBA00022692"/>
    </source>
</evidence>
<keyword evidence="2 5" id="KW-0812">Transmembrane</keyword>
<evidence type="ECO:0000256" key="4">
    <source>
        <dbReference type="ARBA" id="ARBA00023136"/>
    </source>
</evidence>
<dbReference type="InterPro" id="IPR050186">
    <property type="entry name" value="TPT_transporter"/>
</dbReference>
<keyword evidence="8" id="KW-1185">Reference proteome</keyword>
<organism evidence="7 8">
    <name type="scientific">Genlisea aurea</name>
    <dbReference type="NCBI Taxonomy" id="192259"/>
    <lineage>
        <taxon>Eukaryota</taxon>
        <taxon>Viridiplantae</taxon>
        <taxon>Streptophyta</taxon>
        <taxon>Embryophyta</taxon>
        <taxon>Tracheophyta</taxon>
        <taxon>Spermatophyta</taxon>
        <taxon>Magnoliopsida</taxon>
        <taxon>eudicotyledons</taxon>
        <taxon>Gunneridae</taxon>
        <taxon>Pentapetalae</taxon>
        <taxon>asterids</taxon>
        <taxon>lamiids</taxon>
        <taxon>Lamiales</taxon>
        <taxon>Lentibulariaceae</taxon>
        <taxon>Genlisea</taxon>
    </lineage>
</organism>
<feature type="non-terminal residue" evidence="7">
    <location>
        <position position="1"/>
    </location>
</feature>
<feature type="transmembrane region" description="Helical" evidence="5">
    <location>
        <begin position="71"/>
        <end position="88"/>
    </location>
</feature>
<feature type="transmembrane region" description="Helical" evidence="5">
    <location>
        <begin position="149"/>
        <end position="171"/>
    </location>
</feature>
<comment type="subcellular location">
    <subcellularLocation>
        <location evidence="1">Membrane</location>
        <topology evidence="1">Multi-pass membrane protein</topology>
    </subcellularLocation>
</comment>
<dbReference type="GO" id="GO:0016020">
    <property type="term" value="C:membrane"/>
    <property type="evidence" value="ECO:0007669"/>
    <property type="project" value="UniProtKB-SubCell"/>
</dbReference>
<feature type="transmembrane region" description="Helical" evidence="5">
    <location>
        <begin position="280"/>
        <end position="296"/>
    </location>
</feature>
<feature type="transmembrane region" description="Helical" evidence="5">
    <location>
        <begin position="252"/>
        <end position="274"/>
    </location>
</feature>
<feature type="non-terminal residue" evidence="7">
    <location>
        <position position="309"/>
    </location>
</feature>
<keyword evidence="4 5" id="KW-0472">Membrane</keyword>
<dbReference type="EMBL" id="AUSU01009392">
    <property type="protein sequence ID" value="EPS58250.1"/>
    <property type="molecule type" value="Genomic_DNA"/>
</dbReference>
<evidence type="ECO:0000256" key="5">
    <source>
        <dbReference type="SAM" id="Phobius"/>
    </source>
</evidence>
<gene>
    <name evidence="7" type="ORF">M569_16563</name>
</gene>
<evidence type="ECO:0000259" key="6">
    <source>
        <dbReference type="Pfam" id="PF03151"/>
    </source>
</evidence>
<dbReference type="AlphaFoldDB" id="S8BUH6"/>
<feature type="transmembrane region" description="Helical" evidence="5">
    <location>
        <begin position="100"/>
        <end position="118"/>
    </location>
</feature>
<evidence type="ECO:0000256" key="1">
    <source>
        <dbReference type="ARBA" id="ARBA00004141"/>
    </source>
</evidence>
<feature type="transmembrane region" description="Helical" evidence="5">
    <location>
        <begin position="225"/>
        <end position="245"/>
    </location>
</feature>
<dbReference type="Pfam" id="PF03151">
    <property type="entry name" value="TPT"/>
    <property type="match status" value="1"/>
</dbReference>
<reference evidence="7 8" key="1">
    <citation type="journal article" date="2013" name="BMC Genomics">
        <title>The miniature genome of a carnivorous plant Genlisea aurea contains a low number of genes and short non-coding sequences.</title>
        <authorList>
            <person name="Leushkin E.V."/>
            <person name="Sutormin R.A."/>
            <person name="Nabieva E.R."/>
            <person name="Penin A.A."/>
            <person name="Kondrashov A.S."/>
            <person name="Logacheva M.D."/>
        </authorList>
    </citation>
    <scope>NUCLEOTIDE SEQUENCE [LARGE SCALE GENOMIC DNA]</scope>
</reference>
<keyword evidence="3 5" id="KW-1133">Transmembrane helix</keyword>
<feature type="transmembrane region" description="Helical" evidence="5">
    <location>
        <begin position="12"/>
        <end position="35"/>
    </location>
</feature>
<feature type="transmembrane region" description="Helical" evidence="5">
    <location>
        <begin position="183"/>
        <end position="205"/>
    </location>
</feature>
<proteinExistence type="predicted"/>
<name>S8BUH6_9LAMI</name>
<comment type="caution">
    <text evidence="7">The sequence shown here is derived from an EMBL/GenBank/DDBJ whole genome shotgun (WGS) entry which is preliminary data.</text>
</comment>